<dbReference type="PANTHER" id="PTHR47811:SF1">
    <property type="entry name" value="TRNA PSEUDOURIDINE SYNTHASE D"/>
    <property type="match status" value="1"/>
</dbReference>
<evidence type="ECO:0000256" key="2">
    <source>
        <dbReference type="ARBA" id="ARBA00022694"/>
    </source>
</evidence>
<dbReference type="PANTHER" id="PTHR47811">
    <property type="entry name" value="TRNA PSEUDOURIDINE SYNTHASE D"/>
    <property type="match status" value="1"/>
</dbReference>
<reference evidence="6" key="1">
    <citation type="submission" date="2020-09" db="EMBL/GenBank/DDBJ databases">
        <authorList>
            <person name="Yoon J.-W."/>
        </authorList>
    </citation>
    <scope>NUCLEOTIDE SEQUENCE</scope>
    <source>
        <strain evidence="6">KMU-158</strain>
    </source>
</reference>
<accession>A0A927GXZ9</accession>
<protein>
    <recommendedName>
        <fullName evidence="4">tRNA pseudouridine synthase D</fullName>
        <ecNumber evidence="4">5.4.99.27</ecNumber>
    </recommendedName>
    <alternativeName>
        <fullName evidence="4">tRNA pseudouridine(13) synthase</fullName>
    </alternativeName>
    <alternativeName>
        <fullName evidence="4">tRNA pseudouridylate synthase D</fullName>
    </alternativeName>
    <alternativeName>
        <fullName evidence="4">tRNA-uridine isomerase D</fullName>
    </alternativeName>
</protein>
<dbReference type="GO" id="GO:0005829">
    <property type="term" value="C:cytosol"/>
    <property type="evidence" value="ECO:0007669"/>
    <property type="project" value="TreeGrafter"/>
</dbReference>
<evidence type="ECO:0000256" key="1">
    <source>
        <dbReference type="ARBA" id="ARBA00007953"/>
    </source>
</evidence>
<dbReference type="PROSITE" id="PS50984">
    <property type="entry name" value="TRUD"/>
    <property type="match status" value="1"/>
</dbReference>
<dbReference type="PROSITE" id="PS01268">
    <property type="entry name" value="UPF0024"/>
    <property type="match status" value="1"/>
</dbReference>
<feature type="domain" description="TRUD" evidence="5">
    <location>
        <begin position="173"/>
        <end position="319"/>
    </location>
</feature>
<keyword evidence="7" id="KW-1185">Reference proteome</keyword>
<comment type="similarity">
    <text evidence="1 4">Belongs to the pseudouridine synthase TruD family.</text>
</comment>
<dbReference type="InterPro" id="IPR050170">
    <property type="entry name" value="TruD_pseudoU_synthase"/>
</dbReference>
<evidence type="ECO:0000259" key="5">
    <source>
        <dbReference type="PROSITE" id="PS50984"/>
    </source>
</evidence>
<evidence type="ECO:0000256" key="3">
    <source>
        <dbReference type="ARBA" id="ARBA00023235"/>
    </source>
</evidence>
<dbReference type="InterPro" id="IPR020103">
    <property type="entry name" value="PsdUridine_synth_cat_dom_sf"/>
</dbReference>
<dbReference type="AlphaFoldDB" id="A0A927GXZ9"/>
<dbReference type="GO" id="GO:0031119">
    <property type="term" value="P:tRNA pseudouridine synthesis"/>
    <property type="evidence" value="ECO:0007669"/>
    <property type="project" value="UniProtKB-UniRule"/>
</dbReference>
<gene>
    <name evidence="4" type="primary">truD</name>
    <name evidence="6" type="ORF">IB286_13095</name>
</gene>
<keyword evidence="2 4" id="KW-0819">tRNA processing</keyword>
<feature type="active site" description="Nucleophile" evidence="4">
    <location>
        <position position="86"/>
    </location>
</feature>
<comment type="caution">
    <text evidence="6">The sequence shown here is derived from an EMBL/GenBank/DDBJ whole genome shotgun (WGS) entry which is preliminary data.</text>
</comment>
<sequence length="361" mass="40438">MSESSPQFDPLKIAFAYGGPACRGSLREHPDDFEVEEIFEVEFSEDGEFDWLWVEKRGENTAFVAKQLARLAGVTERAVTYSGLKDRQALTRQWFCVHKPGKQGRDWQDCFSWQISTGQLEEEFAGWRVLRAGRHRQKLRIGSHRGNRFHLKLGNVQGNQSRLIEQLELIKQGFPNYFGEQRFGRNAGNLYGALAWAQGKSPAGRQQRSLFLSSARSYLFNQVLSARIAKGSWNQGLSGELFCLRDSGSVFSAELDAEIAQRLQSGDIHASGPLFGKPGKLQVADEVDALEQDVFSHYPEFCELLIANGLKAERRSLRVIPKALDGALNGDQLSLSFSLPRGCFATALVRELVDYHPAPVV</sequence>
<organism evidence="6 7">
    <name type="scientific">Spongiibacter pelagi</name>
    <dbReference type="NCBI Taxonomy" id="2760804"/>
    <lineage>
        <taxon>Bacteria</taxon>
        <taxon>Pseudomonadati</taxon>
        <taxon>Pseudomonadota</taxon>
        <taxon>Gammaproteobacteria</taxon>
        <taxon>Cellvibrionales</taxon>
        <taxon>Spongiibacteraceae</taxon>
        <taxon>Spongiibacter</taxon>
    </lineage>
</organism>
<name>A0A927GXZ9_9GAMM</name>
<dbReference type="InterPro" id="IPR043165">
    <property type="entry name" value="TruD_insert_sf"/>
</dbReference>
<dbReference type="Proteomes" id="UP000610558">
    <property type="component" value="Unassembled WGS sequence"/>
</dbReference>
<dbReference type="SUPFAM" id="SSF55120">
    <property type="entry name" value="Pseudouridine synthase"/>
    <property type="match status" value="1"/>
</dbReference>
<dbReference type="Gene3D" id="3.30.2340.10">
    <property type="entry name" value="TruD, insertion domain"/>
    <property type="match status" value="1"/>
</dbReference>
<dbReference type="GO" id="GO:0003723">
    <property type="term" value="F:RNA binding"/>
    <property type="evidence" value="ECO:0007669"/>
    <property type="project" value="InterPro"/>
</dbReference>
<dbReference type="RefSeq" id="WP_190766284.1">
    <property type="nucleotide sequence ID" value="NZ_JACXLD010000008.1"/>
</dbReference>
<evidence type="ECO:0000256" key="4">
    <source>
        <dbReference type="HAMAP-Rule" id="MF_01082"/>
    </source>
</evidence>
<evidence type="ECO:0000313" key="6">
    <source>
        <dbReference type="EMBL" id="MBD2859939.1"/>
    </source>
</evidence>
<evidence type="ECO:0000313" key="7">
    <source>
        <dbReference type="Proteomes" id="UP000610558"/>
    </source>
</evidence>
<dbReference type="InterPro" id="IPR001656">
    <property type="entry name" value="PsdUridine_synth_TruD"/>
</dbReference>
<proteinExistence type="inferred from homology"/>
<dbReference type="InterPro" id="IPR020119">
    <property type="entry name" value="PsdUridine_synth_TruD_CS"/>
</dbReference>
<dbReference type="EMBL" id="JACXLD010000008">
    <property type="protein sequence ID" value="MBD2859939.1"/>
    <property type="molecule type" value="Genomic_DNA"/>
</dbReference>
<dbReference type="EC" id="5.4.99.27" evidence="4"/>
<dbReference type="Gene3D" id="3.30.2350.20">
    <property type="entry name" value="TruD, catalytic domain"/>
    <property type="match status" value="1"/>
</dbReference>
<comment type="catalytic activity">
    <reaction evidence="4">
        <text>uridine(13) in tRNA = pseudouridine(13) in tRNA</text>
        <dbReference type="Rhea" id="RHEA:42540"/>
        <dbReference type="Rhea" id="RHEA-COMP:10105"/>
        <dbReference type="Rhea" id="RHEA-COMP:10106"/>
        <dbReference type="ChEBI" id="CHEBI:65314"/>
        <dbReference type="ChEBI" id="CHEBI:65315"/>
        <dbReference type="EC" id="5.4.99.27"/>
    </reaction>
</comment>
<comment type="function">
    <text evidence="4">Responsible for synthesis of pseudouridine from uracil-13 in transfer RNAs.</text>
</comment>
<keyword evidence="3 4" id="KW-0413">Isomerase</keyword>
<dbReference type="HAMAP" id="MF_01082">
    <property type="entry name" value="TruD"/>
    <property type="match status" value="1"/>
</dbReference>
<dbReference type="InterPro" id="IPR011760">
    <property type="entry name" value="PsdUridine_synth_TruD_insert"/>
</dbReference>
<dbReference type="GO" id="GO:0160150">
    <property type="term" value="F:tRNA pseudouridine(13) synthase activity"/>
    <property type="evidence" value="ECO:0007669"/>
    <property type="project" value="UniProtKB-EC"/>
</dbReference>
<dbReference type="InterPro" id="IPR042214">
    <property type="entry name" value="TruD_catalytic"/>
</dbReference>
<dbReference type="Pfam" id="PF01142">
    <property type="entry name" value="TruD"/>
    <property type="match status" value="2"/>
</dbReference>